<evidence type="ECO:0000313" key="4">
    <source>
        <dbReference type="Proteomes" id="UP000003732"/>
    </source>
</evidence>
<name>F1YXU9_9STRE</name>
<organism evidence="3 4">
    <name type="scientific">Streptococcus parauberis NCFD 2020</name>
    <dbReference type="NCBI Taxonomy" id="873447"/>
    <lineage>
        <taxon>Bacteria</taxon>
        <taxon>Bacillati</taxon>
        <taxon>Bacillota</taxon>
        <taxon>Bacilli</taxon>
        <taxon>Lactobacillales</taxon>
        <taxon>Streptococcaceae</taxon>
        <taxon>Streptococcus</taxon>
    </lineage>
</organism>
<reference evidence="3 4" key="1">
    <citation type="submission" date="2011-02" db="EMBL/GenBank/DDBJ databases">
        <authorList>
            <person name="Stanhope M.J."/>
            <person name="Durkin A.S."/>
            <person name="Hostetler J."/>
            <person name="Kim M."/>
            <person name="Radune D."/>
            <person name="Singh I."/>
            <person name="Town C.D."/>
        </authorList>
    </citation>
    <scope>NUCLEOTIDE SEQUENCE [LARGE SCALE GENOMIC DNA]</scope>
    <source>
        <strain evidence="3 4">NCFD 2020</strain>
    </source>
</reference>
<sequence>MSLGKSISNRIYELRLSKHLTQETLAEKAGMDVNALGRIERGQNYNIKVETLDKIINALEVDYNSFFSFQDQENNYSKIISKLSLVNDQEKILDVFDKILDIELDKNN</sequence>
<dbReference type="Gene3D" id="1.10.260.40">
    <property type="entry name" value="lambda repressor-like DNA-binding domains"/>
    <property type="match status" value="1"/>
</dbReference>
<dbReference type="InterPro" id="IPR050807">
    <property type="entry name" value="TransReg_Diox_bact_type"/>
</dbReference>
<dbReference type="GO" id="GO:0003700">
    <property type="term" value="F:DNA-binding transcription factor activity"/>
    <property type="evidence" value="ECO:0007669"/>
    <property type="project" value="TreeGrafter"/>
</dbReference>
<proteinExistence type="predicted"/>
<dbReference type="GO" id="GO:0005829">
    <property type="term" value="C:cytosol"/>
    <property type="evidence" value="ECO:0007669"/>
    <property type="project" value="TreeGrafter"/>
</dbReference>
<dbReference type="RefSeq" id="WP_003102647.1">
    <property type="nucleotide sequence ID" value="NZ_AEUT02000001.1"/>
</dbReference>
<dbReference type="InterPro" id="IPR001387">
    <property type="entry name" value="Cro/C1-type_HTH"/>
</dbReference>
<evidence type="ECO:0000313" key="3">
    <source>
        <dbReference type="EMBL" id="EGE53199.1"/>
    </source>
</evidence>
<dbReference type="GeneID" id="61421056"/>
<dbReference type="SMART" id="SM00530">
    <property type="entry name" value="HTH_XRE"/>
    <property type="match status" value="1"/>
</dbReference>
<evidence type="ECO:0000256" key="1">
    <source>
        <dbReference type="ARBA" id="ARBA00023125"/>
    </source>
</evidence>
<dbReference type="eggNOG" id="COG1396">
    <property type="taxonomic scope" value="Bacteria"/>
</dbReference>
<evidence type="ECO:0000259" key="2">
    <source>
        <dbReference type="PROSITE" id="PS50943"/>
    </source>
</evidence>
<dbReference type="GO" id="GO:0003677">
    <property type="term" value="F:DNA binding"/>
    <property type="evidence" value="ECO:0007669"/>
    <property type="project" value="UniProtKB-KW"/>
</dbReference>
<dbReference type="HOGENOM" id="CLU_066192_17_5_9"/>
<protein>
    <submittedName>
        <fullName evidence="3">DNA-binding helix-turn-helix protein</fullName>
    </submittedName>
</protein>
<feature type="domain" description="HTH cro/C1-type" evidence="2">
    <location>
        <begin position="11"/>
        <end position="66"/>
    </location>
</feature>
<dbReference type="Proteomes" id="UP000003732">
    <property type="component" value="Unassembled WGS sequence"/>
</dbReference>
<dbReference type="SUPFAM" id="SSF47413">
    <property type="entry name" value="lambda repressor-like DNA-binding domains"/>
    <property type="match status" value="1"/>
</dbReference>
<gene>
    <name evidence="3" type="ORF">SPB_1428</name>
</gene>
<dbReference type="CDD" id="cd00093">
    <property type="entry name" value="HTH_XRE"/>
    <property type="match status" value="1"/>
</dbReference>
<dbReference type="PROSITE" id="PS50943">
    <property type="entry name" value="HTH_CROC1"/>
    <property type="match status" value="1"/>
</dbReference>
<dbReference type="Pfam" id="PF01381">
    <property type="entry name" value="HTH_3"/>
    <property type="match status" value="1"/>
</dbReference>
<accession>F1YXU9</accession>
<dbReference type="AlphaFoldDB" id="F1YXU9"/>
<keyword evidence="1 3" id="KW-0238">DNA-binding</keyword>
<dbReference type="EMBL" id="AEUT02000001">
    <property type="protein sequence ID" value="EGE53199.1"/>
    <property type="molecule type" value="Genomic_DNA"/>
</dbReference>
<comment type="caution">
    <text evidence="3">The sequence shown here is derived from an EMBL/GenBank/DDBJ whole genome shotgun (WGS) entry which is preliminary data.</text>
</comment>
<dbReference type="PANTHER" id="PTHR46797">
    <property type="entry name" value="HTH-TYPE TRANSCRIPTIONAL REGULATOR"/>
    <property type="match status" value="1"/>
</dbReference>
<dbReference type="InterPro" id="IPR010982">
    <property type="entry name" value="Lambda_DNA-bd_dom_sf"/>
</dbReference>
<dbReference type="PANTHER" id="PTHR46797:SF1">
    <property type="entry name" value="METHYLPHOSPHONATE SYNTHASE"/>
    <property type="match status" value="1"/>
</dbReference>